<sequence length="156" mass="18600">MSHIHQDDRVQHTHEDDRMHTIPHVRPRISHETLTHLGLTSTIANEIWDYWTNFYDPTGMITRHAIDPPNPWGFPQLKFHVMVINIIYRALLTPSYSSDWEWFTSMKVAGLSSEVQAAIMDPNFTYLWRSRSLRYWIHETLYLRWTGLLPRPERTS</sequence>
<reference evidence="2" key="1">
    <citation type="journal article" date="2023" name="Mol. Phylogenet. Evol.">
        <title>Genome-scale phylogeny and comparative genomics of the fungal order Sordariales.</title>
        <authorList>
            <person name="Hensen N."/>
            <person name="Bonometti L."/>
            <person name="Westerberg I."/>
            <person name="Brannstrom I.O."/>
            <person name="Guillou S."/>
            <person name="Cros-Aarteil S."/>
            <person name="Calhoun S."/>
            <person name="Haridas S."/>
            <person name="Kuo A."/>
            <person name="Mondo S."/>
            <person name="Pangilinan J."/>
            <person name="Riley R."/>
            <person name="LaButti K."/>
            <person name="Andreopoulos B."/>
            <person name="Lipzen A."/>
            <person name="Chen C."/>
            <person name="Yan M."/>
            <person name="Daum C."/>
            <person name="Ng V."/>
            <person name="Clum A."/>
            <person name="Steindorff A."/>
            <person name="Ohm R.A."/>
            <person name="Martin F."/>
            <person name="Silar P."/>
            <person name="Natvig D.O."/>
            <person name="Lalanne C."/>
            <person name="Gautier V."/>
            <person name="Ament-Velasquez S.L."/>
            <person name="Kruys A."/>
            <person name="Hutchinson M.I."/>
            <person name="Powell A.J."/>
            <person name="Barry K."/>
            <person name="Miller A.N."/>
            <person name="Grigoriev I.V."/>
            <person name="Debuchy R."/>
            <person name="Gladieux P."/>
            <person name="Hiltunen Thoren M."/>
            <person name="Johannesson H."/>
        </authorList>
    </citation>
    <scope>NUCLEOTIDE SEQUENCE</scope>
    <source>
        <strain evidence="2">CBS 990.96</strain>
    </source>
</reference>
<accession>A0AAN7BRF5</accession>
<proteinExistence type="predicted"/>
<evidence type="ECO:0000256" key="1">
    <source>
        <dbReference type="SAM" id="MobiDB-lite"/>
    </source>
</evidence>
<dbReference type="Proteomes" id="UP001301958">
    <property type="component" value="Unassembled WGS sequence"/>
</dbReference>
<comment type="caution">
    <text evidence="2">The sequence shown here is derived from an EMBL/GenBank/DDBJ whole genome shotgun (WGS) entry which is preliminary data.</text>
</comment>
<organism evidence="2 3">
    <name type="scientific">Podospora fimiseda</name>
    <dbReference type="NCBI Taxonomy" id="252190"/>
    <lineage>
        <taxon>Eukaryota</taxon>
        <taxon>Fungi</taxon>
        <taxon>Dikarya</taxon>
        <taxon>Ascomycota</taxon>
        <taxon>Pezizomycotina</taxon>
        <taxon>Sordariomycetes</taxon>
        <taxon>Sordariomycetidae</taxon>
        <taxon>Sordariales</taxon>
        <taxon>Podosporaceae</taxon>
        <taxon>Podospora</taxon>
    </lineage>
</organism>
<dbReference type="EMBL" id="MU865323">
    <property type="protein sequence ID" value="KAK4228101.1"/>
    <property type="molecule type" value="Genomic_DNA"/>
</dbReference>
<protein>
    <submittedName>
        <fullName evidence="2">Uncharacterized protein</fullName>
    </submittedName>
</protein>
<gene>
    <name evidence="2" type="ORF">QBC38DRAFT_476158</name>
</gene>
<evidence type="ECO:0000313" key="2">
    <source>
        <dbReference type="EMBL" id="KAK4228101.1"/>
    </source>
</evidence>
<evidence type="ECO:0000313" key="3">
    <source>
        <dbReference type="Proteomes" id="UP001301958"/>
    </source>
</evidence>
<keyword evidence="3" id="KW-1185">Reference proteome</keyword>
<feature type="region of interest" description="Disordered" evidence="1">
    <location>
        <begin position="1"/>
        <end position="22"/>
    </location>
</feature>
<dbReference type="AlphaFoldDB" id="A0AAN7BRF5"/>
<feature type="compositionally biased region" description="Basic and acidic residues" evidence="1">
    <location>
        <begin position="1"/>
        <end position="20"/>
    </location>
</feature>
<name>A0AAN7BRF5_9PEZI</name>
<reference evidence="2" key="2">
    <citation type="submission" date="2023-05" db="EMBL/GenBank/DDBJ databases">
        <authorList>
            <consortium name="Lawrence Berkeley National Laboratory"/>
            <person name="Steindorff A."/>
            <person name="Hensen N."/>
            <person name="Bonometti L."/>
            <person name="Westerberg I."/>
            <person name="Brannstrom I.O."/>
            <person name="Guillou S."/>
            <person name="Cros-Aarteil S."/>
            <person name="Calhoun S."/>
            <person name="Haridas S."/>
            <person name="Kuo A."/>
            <person name="Mondo S."/>
            <person name="Pangilinan J."/>
            <person name="Riley R."/>
            <person name="Labutti K."/>
            <person name="Andreopoulos B."/>
            <person name="Lipzen A."/>
            <person name="Chen C."/>
            <person name="Yanf M."/>
            <person name="Daum C."/>
            <person name="Ng V."/>
            <person name="Clum A."/>
            <person name="Ohm R."/>
            <person name="Martin F."/>
            <person name="Silar P."/>
            <person name="Natvig D."/>
            <person name="Lalanne C."/>
            <person name="Gautier V."/>
            <person name="Ament-Velasquez S.L."/>
            <person name="Kruys A."/>
            <person name="Hutchinson M.I."/>
            <person name="Powell A.J."/>
            <person name="Barry K."/>
            <person name="Miller A.N."/>
            <person name="Grigoriev I.V."/>
            <person name="Debuchy R."/>
            <person name="Gladieux P."/>
            <person name="Thoren M.H."/>
            <person name="Johannesson H."/>
        </authorList>
    </citation>
    <scope>NUCLEOTIDE SEQUENCE</scope>
    <source>
        <strain evidence="2">CBS 990.96</strain>
    </source>
</reference>